<feature type="compositionally biased region" description="Basic and acidic residues" evidence="1">
    <location>
        <begin position="775"/>
        <end position="786"/>
    </location>
</feature>
<sequence length="794" mass="88625">MASDAVVLTDELYADILSNIDRSYQSMVWQCYGNEEPEDIIPCGGKMAMFTTAKFLIPTVQRAFEASKKSIGSSQASVRRGKVGAFFDKERFEQDIGLGTLACQVLVSSSTERQRIRQGRNGKEPSSISLSQSWRKIPVHLRHITLPLQAALAAFLVIRNIWSGDSLHDASCRLAKSMSVHFMDFGSIFQAEIFADLLMSFCPRMPLSGFFSKAKKGLGLVPVHEYLRQHSAPLQTQEPLPRIEPIIILSFPDPICARLESCSTPQELGTTLQPFLSSTLAVLWRDITPWIPHLVESCLRAADRLISTSTTSDVPDIPLCGKDPDLQMALVLGECEGPITHPEKLDCLLDNRSSLRPGFKVDPSWTSETIRRTLHCFAKSSARTALPRATTALVTLLVKLLFTSRLEQLREAAPAEYKRVFKDEYCCYHSMTNATREHYCRKEATLSAQQVERLYLREALSSLEPSDTCKYFAEVLHAFYGTPDESADHMPAGDDDEAERSGHSNQKLLDANSLWAGEPAGQTAILLHCIVTLCELGLHRAEAELAASMLSVWNLQTACDPVFLDYPDRAPLDHPDDAPPIVDLEEENDCEDIKKRRERRDAVSNLIAKRVALAEEKAVAQEQAWAVARAERQAGLDSAGGTERTTHKVAASGWHWEPLLDQWVAAARSDIPDRSVEERSQGGTRPVTPRASSVDPLDRTSPFAAEEQSETESLKSNLRLKGESSNPYAKEVQVVNGQQQHKRSQHSPDDDDDQDDMDLFNRRTPMAKRKRRPPQRYDPHEEDLRSKGKGKARA</sequence>
<dbReference type="EMBL" id="LWDF02000095">
    <property type="protein sequence ID" value="KAE8257811.1"/>
    <property type="molecule type" value="Genomic_DNA"/>
</dbReference>
<name>A0A177TAW2_9BASI</name>
<feature type="compositionally biased region" description="Acidic residues" evidence="1">
    <location>
        <begin position="749"/>
        <end position="758"/>
    </location>
</feature>
<proteinExistence type="predicted"/>
<feature type="region of interest" description="Disordered" evidence="1">
    <location>
        <begin position="672"/>
        <end position="794"/>
    </location>
</feature>
<keyword evidence="3" id="KW-1185">Reference proteome</keyword>
<dbReference type="AlphaFoldDB" id="A0A177TAW2"/>
<evidence type="ECO:0000313" key="3">
    <source>
        <dbReference type="Proteomes" id="UP000077521"/>
    </source>
</evidence>
<organism evidence="2 3">
    <name type="scientific">Tilletia indica</name>
    <dbReference type="NCBI Taxonomy" id="43049"/>
    <lineage>
        <taxon>Eukaryota</taxon>
        <taxon>Fungi</taxon>
        <taxon>Dikarya</taxon>
        <taxon>Basidiomycota</taxon>
        <taxon>Ustilaginomycotina</taxon>
        <taxon>Exobasidiomycetes</taxon>
        <taxon>Tilletiales</taxon>
        <taxon>Tilletiaceae</taxon>
        <taxon>Tilletia</taxon>
    </lineage>
</organism>
<accession>A0A177TAW2</accession>
<gene>
    <name evidence="2" type="ORF">A4X13_0g2109</name>
</gene>
<reference evidence="2" key="1">
    <citation type="submission" date="2016-04" db="EMBL/GenBank/DDBJ databases">
        <authorList>
            <person name="Nguyen H.D."/>
            <person name="Samba Siva P."/>
            <person name="Cullis J."/>
            <person name="Levesque C.A."/>
            <person name="Hambleton S."/>
        </authorList>
    </citation>
    <scope>NUCLEOTIDE SEQUENCE</scope>
    <source>
        <strain evidence="2">DAOMC 236416</strain>
    </source>
</reference>
<evidence type="ECO:0000313" key="2">
    <source>
        <dbReference type="EMBL" id="KAE8257811.1"/>
    </source>
</evidence>
<evidence type="ECO:0000256" key="1">
    <source>
        <dbReference type="SAM" id="MobiDB-lite"/>
    </source>
</evidence>
<comment type="caution">
    <text evidence="2">The sequence shown here is derived from an EMBL/GenBank/DDBJ whole genome shotgun (WGS) entry which is preliminary data.</text>
</comment>
<dbReference type="Proteomes" id="UP000077521">
    <property type="component" value="Unassembled WGS sequence"/>
</dbReference>
<reference evidence="2" key="2">
    <citation type="journal article" date="2019" name="IMA Fungus">
        <title>Genome sequencing and comparison of five Tilletia species to identify candidate genes for the detection of regulated species infecting wheat.</title>
        <authorList>
            <person name="Nguyen H.D.T."/>
            <person name="Sultana T."/>
            <person name="Kesanakurti P."/>
            <person name="Hambleton S."/>
        </authorList>
    </citation>
    <scope>NUCLEOTIDE SEQUENCE</scope>
    <source>
        <strain evidence="2">DAOMC 236416</strain>
    </source>
</reference>
<feature type="compositionally biased region" description="Basic residues" evidence="1">
    <location>
        <begin position="765"/>
        <end position="774"/>
    </location>
</feature>
<protein>
    <submittedName>
        <fullName evidence="2">Uncharacterized protein</fullName>
    </submittedName>
</protein>